<evidence type="ECO:0000313" key="2">
    <source>
        <dbReference type="Proteomes" id="UP000265745"/>
    </source>
</evidence>
<accession>A0A396RWI8</accession>
<reference evidence="1 2" key="1">
    <citation type="submission" date="2018-06" db="EMBL/GenBank/DDBJ databases">
        <title>Pseudomonas jilinensis sp. nov., isolated from the production water of Jilin Oilfield in China.</title>
        <authorList>
            <person name="Wang J."/>
        </authorList>
    </citation>
    <scope>NUCLEOTIDE SEQUENCE [LARGE SCALE GENOMIC DNA]</scope>
    <source>
        <strain evidence="1 2">JS15-10A1</strain>
    </source>
</reference>
<organism evidence="1 2">
    <name type="scientific">Pseudomonas jilinensis</name>
    <dbReference type="NCBI Taxonomy" id="2078689"/>
    <lineage>
        <taxon>Bacteria</taxon>
        <taxon>Pseudomonadati</taxon>
        <taxon>Pseudomonadota</taxon>
        <taxon>Gammaproteobacteria</taxon>
        <taxon>Pseudomonadales</taxon>
        <taxon>Pseudomonadaceae</taxon>
        <taxon>Pseudomonas</taxon>
    </lineage>
</organism>
<comment type="caution">
    <text evidence="1">The sequence shown here is derived from an EMBL/GenBank/DDBJ whole genome shotgun (WGS) entry which is preliminary data.</text>
</comment>
<keyword evidence="2" id="KW-1185">Reference proteome</keyword>
<dbReference type="AlphaFoldDB" id="A0A396RWI8"/>
<dbReference type="EMBL" id="QJSA01000018">
    <property type="protein sequence ID" value="RHW19752.1"/>
    <property type="molecule type" value="Genomic_DNA"/>
</dbReference>
<gene>
    <name evidence="1" type="ORF">C2846_16810</name>
</gene>
<dbReference type="Proteomes" id="UP000265745">
    <property type="component" value="Unassembled WGS sequence"/>
</dbReference>
<sequence length="257" mass="28861">MLEPTRLGYLQAMGVSSWLPREPLTHAPPRLPAEWPVLAQPPQEPEIAAPPVRENLSPAETPVVRRRPELVRPGRAVEAPVPPVVEPPIEPEDARSQVALEPFYLQLWLAGPCALLLELPEPGLESGMPVRRLLDDIVRAAGLPGLRLLADFRWPLNRNPQFDRSAQAAHLALQAFMQGRLEEQGVVSIGCFGPRAALLGEPVPEQAFELFQRELALDQLAPAWFCPELQSLMNEPAEKARLWALLRRVMRRWQERE</sequence>
<dbReference type="OrthoDB" id="7028983at2"/>
<proteinExistence type="predicted"/>
<dbReference type="RefSeq" id="WP_119702021.1">
    <property type="nucleotide sequence ID" value="NZ_QJSA01000018.1"/>
</dbReference>
<protein>
    <submittedName>
        <fullName evidence="1">Energy transducer TonB</fullName>
    </submittedName>
</protein>
<name>A0A396RWI8_9PSED</name>
<evidence type="ECO:0000313" key="1">
    <source>
        <dbReference type="EMBL" id="RHW19752.1"/>
    </source>
</evidence>